<evidence type="ECO:0000313" key="1">
    <source>
        <dbReference type="EMBL" id="MBB3984709.1"/>
    </source>
</evidence>
<evidence type="ECO:0000313" key="2">
    <source>
        <dbReference type="Proteomes" id="UP000541426"/>
    </source>
</evidence>
<dbReference type="AlphaFoldDB" id="A0A7W6GT16"/>
<sequence>MSAQPTFSKATEPLGVDLPSALADLLTYGLVGLSTPGAARDPLPDATWWCVATNTDGPGFHQVSPRLREVAVSLTTPVADARLLGAMVALRAATGSHVLHLPLPDTAGRGRRHLTRRGAAAVASRALMLREHRRQLLGLSARLDPGQIDNAIYSAFFAPVAEAALGAALGPKKQVRIAAQVPDTQCPKAIAPLTLRGDDPVSDNVFALAMRLGFHGAKASLFKPLVRLSPGHFGLQVRRSAAPSLAMQRIALSVPQIHLLSSLNAKGWRNV</sequence>
<dbReference type="RefSeq" id="WP_183963550.1">
    <property type="nucleotide sequence ID" value="NZ_BAABBZ010000014.1"/>
</dbReference>
<gene>
    <name evidence="1" type="ORF">GGQ68_001025</name>
</gene>
<organism evidence="1 2">
    <name type="scientific">Sagittula marina</name>
    <dbReference type="NCBI Taxonomy" id="943940"/>
    <lineage>
        <taxon>Bacteria</taxon>
        <taxon>Pseudomonadati</taxon>
        <taxon>Pseudomonadota</taxon>
        <taxon>Alphaproteobacteria</taxon>
        <taxon>Rhodobacterales</taxon>
        <taxon>Roseobacteraceae</taxon>
        <taxon>Sagittula</taxon>
    </lineage>
</organism>
<name>A0A7W6GT16_9RHOB</name>
<accession>A0A7W6GT16</accession>
<protein>
    <submittedName>
        <fullName evidence="1">Uncharacterized protein</fullName>
    </submittedName>
</protein>
<dbReference type="Proteomes" id="UP000541426">
    <property type="component" value="Unassembled WGS sequence"/>
</dbReference>
<proteinExistence type="predicted"/>
<comment type="caution">
    <text evidence="1">The sequence shown here is derived from an EMBL/GenBank/DDBJ whole genome shotgun (WGS) entry which is preliminary data.</text>
</comment>
<keyword evidence="2" id="KW-1185">Reference proteome</keyword>
<reference evidence="1 2" key="1">
    <citation type="submission" date="2020-08" db="EMBL/GenBank/DDBJ databases">
        <title>Genomic Encyclopedia of Type Strains, Phase IV (KMG-IV): sequencing the most valuable type-strain genomes for metagenomic binning, comparative biology and taxonomic classification.</title>
        <authorList>
            <person name="Goeker M."/>
        </authorList>
    </citation>
    <scope>NUCLEOTIDE SEQUENCE [LARGE SCALE GENOMIC DNA]</scope>
    <source>
        <strain evidence="1 2">DSM 102235</strain>
    </source>
</reference>
<dbReference type="EMBL" id="JACIEJ010000002">
    <property type="protein sequence ID" value="MBB3984709.1"/>
    <property type="molecule type" value="Genomic_DNA"/>
</dbReference>